<keyword evidence="2" id="KW-1185">Reference proteome</keyword>
<dbReference type="Proteomes" id="UP001055811">
    <property type="component" value="Linkage Group LG08"/>
</dbReference>
<comment type="caution">
    <text evidence="1">The sequence shown here is derived from an EMBL/GenBank/DDBJ whole genome shotgun (WGS) entry which is preliminary data.</text>
</comment>
<evidence type="ECO:0000313" key="1">
    <source>
        <dbReference type="EMBL" id="KAI3699408.1"/>
    </source>
</evidence>
<name>A0ACB8ZQB2_CICIN</name>
<accession>A0ACB8ZQB2</accession>
<dbReference type="EMBL" id="CM042016">
    <property type="protein sequence ID" value="KAI3699408.1"/>
    <property type="molecule type" value="Genomic_DNA"/>
</dbReference>
<protein>
    <submittedName>
        <fullName evidence="1">Uncharacterized protein</fullName>
    </submittedName>
</protein>
<evidence type="ECO:0000313" key="2">
    <source>
        <dbReference type="Proteomes" id="UP001055811"/>
    </source>
</evidence>
<gene>
    <name evidence="1" type="ORF">L2E82_43693</name>
</gene>
<sequence length="375" mass="42687">MDVEKVFHMNGGHGGNSYAQNSSLQKKASDMVKHITLRTLEETYISTRPKSLGIADLGCSCGQNTLSTIREMVEVIDQTAGKLSNTPPPEFRIHLNDLPTNDFNAVFKILPDFHQALNNQRRHRSHEHDSSVYIAGYPGTFYGRLFPDKCLHFIYSSYSLHWLSRVPPGIYDKDGKSINIGSLYISESSSPQVSKAYFDQFQEDFSLFLRSRSKELLAGGRMVLILLGRRDRSHVDRGNSFLWELLSRSLATLVSKGEVKQEKVDGYDSHFYAPSRDELEEEVKKDGSFEMELFEMFEIERKSGACMSHGTAVARTVRAIQESMISHHFGEDILDNLFENYGKLIDEELGIEDIKPISFIIVLRKLRFGERDVPM</sequence>
<organism evidence="1 2">
    <name type="scientific">Cichorium intybus</name>
    <name type="common">Chicory</name>
    <dbReference type="NCBI Taxonomy" id="13427"/>
    <lineage>
        <taxon>Eukaryota</taxon>
        <taxon>Viridiplantae</taxon>
        <taxon>Streptophyta</taxon>
        <taxon>Embryophyta</taxon>
        <taxon>Tracheophyta</taxon>
        <taxon>Spermatophyta</taxon>
        <taxon>Magnoliopsida</taxon>
        <taxon>eudicotyledons</taxon>
        <taxon>Gunneridae</taxon>
        <taxon>Pentapetalae</taxon>
        <taxon>asterids</taxon>
        <taxon>campanulids</taxon>
        <taxon>Asterales</taxon>
        <taxon>Asteraceae</taxon>
        <taxon>Cichorioideae</taxon>
        <taxon>Cichorieae</taxon>
        <taxon>Cichoriinae</taxon>
        <taxon>Cichorium</taxon>
    </lineage>
</organism>
<proteinExistence type="predicted"/>
<reference evidence="2" key="1">
    <citation type="journal article" date="2022" name="Mol. Ecol. Resour.">
        <title>The genomes of chicory, endive, great burdock and yacon provide insights into Asteraceae palaeo-polyploidization history and plant inulin production.</title>
        <authorList>
            <person name="Fan W."/>
            <person name="Wang S."/>
            <person name="Wang H."/>
            <person name="Wang A."/>
            <person name="Jiang F."/>
            <person name="Liu H."/>
            <person name="Zhao H."/>
            <person name="Xu D."/>
            <person name="Zhang Y."/>
        </authorList>
    </citation>
    <scope>NUCLEOTIDE SEQUENCE [LARGE SCALE GENOMIC DNA]</scope>
    <source>
        <strain evidence="2">cv. Punajuju</strain>
    </source>
</reference>
<reference evidence="1 2" key="2">
    <citation type="journal article" date="2022" name="Mol. Ecol. Resour.">
        <title>The genomes of chicory, endive, great burdock and yacon provide insights into Asteraceae paleo-polyploidization history and plant inulin production.</title>
        <authorList>
            <person name="Fan W."/>
            <person name="Wang S."/>
            <person name="Wang H."/>
            <person name="Wang A."/>
            <person name="Jiang F."/>
            <person name="Liu H."/>
            <person name="Zhao H."/>
            <person name="Xu D."/>
            <person name="Zhang Y."/>
        </authorList>
    </citation>
    <scope>NUCLEOTIDE SEQUENCE [LARGE SCALE GENOMIC DNA]</scope>
    <source>
        <strain evidence="2">cv. Punajuju</strain>
        <tissue evidence="1">Leaves</tissue>
    </source>
</reference>